<feature type="compositionally biased region" description="Polar residues" evidence="1">
    <location>
        <begin position="28"/>
        <end position="39"/>
    </location>
</feature>
<protein>
    <submittedName>
        <fullName evidence="2">HXXXD-type acyl-transferase family protein</fullName>
    </submittedName>
</protein>
<gene>
    <name evidence="2" type="ORF">F3Y22_tig00110239pilonHSYRG00327</name>
</gene>
<evidence type="ECO:0000313" key="3">
    <source>
        <dbReference type="Proteomes" id="UP000436088"/>
    </source>
</evidence>
<feature type="compositionally biased region" description="Polar residues" evidence="1">
    <location>
        <begin position="70"/>
        <end position="106"/>
    </location>
</feature>
<dbReference type="Proteomes" id="UP000436088">
    <property type="component" value="Unassembled WGS sequence"/>
</dbReference>
<sequence>MHEVTKQMVRLLEQGRSRPLSSRHERASQSASLAGNSQFLAGAENSKVGKSMASCFSQVRAQPRTKESDQNPSFKTVSSVACDNKQVSPKESLPSQTSDSGASTVVDSGEGECELRTEESHPLNPSVKIVYVHNTFSKIDADRIRETFKRRRCDRDANLKCVEVRDDEVDSEAWIERELEIGIELESASSRKRGRACGGLNWQK</sequence>
<feature type="region of interest" description="Disordered" evidence="1">
    <location>
        <begin position="1"/>
        <end position="39"/>
    </location>
</feature>
<evidence type="ECO:0000313" key="2">
    <source>
        <dbReference type="EMBL" id="KAE8712665.1"/>
    </source>
</evidence>
<dbReference type="EMBL" id="VEPZ02000890">
    <property type="protein sequence ID" value="KAE8712665.1"/>
    <property type="molecule type" value="Genomic_DNA"/>
</dbReference>
<comment type="caution">
    <text evidence="2">The sequence shown here is derived from an EMBL/GenBank/DDBJ whole genome shotgun (WGS) entry which is preliminary data.</text>
</comment>
<evidence type="ECO:0000256" key="1">
    <source>
        <dbReference type="SAM" id="MobiDB-lite"/>
    </source>
</evidence>
<accession>A0A6A3BAT1</accession>
<feature type="region of interest" description="Disordered" evidence="1">
    <location>
        <begin position="59"/>
        <end position="120"/>
    </location>
</feature>
<proteinExistence type="predicted"/>
<dbReference type="GO" id="GO:0016740">
    <property type="term" value="F:transferase activity"/>
    <property type="evidence" value="ECO:0007669"/>
    <property type="project" value="UniProtKB-KW"/>
</dbReference>
<dbReference type="AlphaFoldDB" id="A0A6A3BAT1"/>
<keyword evidence="3" id="KW-1185">Reference proteome</keyword>
<name>A0A6A3BAT1_HIBSY</name>
<organism evidence="2 3">
    <name type="scientific">Hibiscus syriacus</name>
    <name type="common">Rose of Sharon</name>
    <dbReference type="NCBI Taxonomy" id="106335"/>
    <lineage>
        <taxon>Eukaryota</taxon>
        <taxon>Viridiplantae</taxon>
        <taxon>Streptophyta</taxon>
        <taxon>Embryophyta</taxon>
        <taxon>Tracheophyta</taxon>
        <taxon>Spermatophyta</taxon>
        <taxon>Magnoliopsida</taxon>
        <taxon>eudicotyledons</taxon>
        <taxon>Gunneridae</taxon>
        <taxon>Pentapetalae</taxon>
        <taxon>rosids</taxon>
        <taxon>malvids</taxon>
        <taxon>Malvales</taxon>
        <taxon>Malvaceae</taxon>
        <taxon>Malvoideae</taxon>
        <taxon>Hibiscus</taxon>
    </lineage>
</organism>
<reference evidence="2" key="1">
    <citation type="submission" date="2019-09" db="EMBL/GenBank/DDBJ databases">
        <title>Draft genome information of white flower Hibiscus syriacus.</title>
        <authorList>
            <person name="Kim Y.-M."/>
        </authorList>
    </citation>
    <scope>NUCLEOTIDE SEQUENCE [LARGE SCALE GENOMIC DNA]</scope>
    <source>
        <strain evidence="2">YM2019G1</strain>
    </source>
</reference>